<dbReference type="Proteomes" id="UP000644167">
    <property type="component" value="Chromosome"/>
</dbReference>
<dbReference type="EMBL" id="CP070273">
    <property type="protein sequence ID" value="QRV25196.1"/>
    <property type="molecule type" value="Genomic_DNA"/>
</dbReference>
<sequence>MNRDYAILLRMLGIDVNISEALKVRIDKTTNVTSNLTVYKRYKSKVILFFRVLLLPLFIFGRKHQVKGFTVGPTSDSGQAWLYFVKHYFGREYTHIDNVKCSIFFIRFDIIFLYIKMCIYVLRISGEVNQYWVFHLFKNLIKYECYKNEIEELYVFYINHPSPFIFAKYVEFHKVRSVIHMGNNPIAKWNYPFPISSPIILSSAIQREEVKYLKLPNDWQYCRDEFILFSKDVLSKVPKREVGLFSSGEWARLGGLYRSSDIQSIANFSLANNKVYQAFESGLLTLISLNVEKKFTIKVYPHPFERELIKSGIKPPYYKWVDSGEIEIDASGASSREKIYESEIAISYHSSFIWERLSLDLDKSYHFQFNDGDLDLVDQKAIGCFKSNIFFSNEELCGIIKRIFK</sequence>
<name>A0ABX7ISZ8_9GAMM</name>
<gene>
    <name evidence="1" type="ORF">JSY38_06715</name>
</gene>
<keyword evidence="2" id="KW-1185">Reference proteome</keyword>
<dbReference type="RefSeq" id="WP_205115971.1">
    <property type="nucleotide sequence ID" value="NZ_CP070273.1"/>
</dbReference>
<evidence type="ECO:0000313" key="2">
    <source>
        <dbReference type="Proteomes" id="UP000644167"/>
    </source>
</evidence>
<evidence type="ECO:0000313" key="1">
    <source>
        <dbReference type="EMBL" id="QRV25196.1"/>
    </source>
</evidence>
<reference evidence="1 2" key="1">
    <citation type="submission" date="2021-02" db="EMBL/GenBank/DDBJ databases">
        <title>The genome of Marinomonas foliarum JZW.</title>
        <authorList>
            <person name="Sun M."/>
        </authorList>
    </citation>
    <scope>NUCLEOTIDE SEQUENCE [LARGE SCALE GENOMIC DNA]</scope>
    <source>
        <strain evidence="1 2">JZW</strain>
    </source>
</reference>
<organism evidence="1 2">
    <name type="scientific">Marinomonas foliarum</name>
    <dbReference type="NCBI Taxonomy" id="491950"/>
    <lineage>
        <taxon>Bacteria</taxon>
        <taxon>Pseudomonadati</taxon>
        <taxon>Pseudomonadota</taxon>
        <taxon>Gammaproteobacteria</taxon>
        <taxon>Oceanospirillales</taxon>
        <taxon>Oceanospirillaceae</taxon>
        <taxon>Marinomonas</taxon>
    </lineage>
</organism>
<proteinExistence type="predicted"/>
<protein>
    <submittedName>
        <fullName evidence="1">Uncharacterized protein</fullName>
    </submittedName>
</protein>
<accession>A0ABX7ISZ8</accession>